<evidence type="ECO:0000313" key="2">
    <source>
        <dbReference type="EMBL" id="GAC58629.1"/>
    </source>
</evidence>
<proteinExistence type="predicted"/>
<dbReference type="Proteomes" id="UP000053405">
    <property type="component" value="Unassembled WGS sequence"/>
</dbReference>
<dbReference type="GO" id="GO:0016042">
    <property type="term" value="P:lipid catabolic process"/>
    <property type="evidence" value="ECO:0007669"/>
    <property type="project" value="InterPro"/>
</dbReference>
<dbReference type="AlphaFoldDB" id="L7LCJ8"/>
<reference evidence="2 3" key="1">
    <citation type="submission" date="2012-12" db="EMBL/GenBank/DDBJ databases">
        <title>Whole genome shotgun sequence of Gordonia hirsuta NBRC 16056.</title>
        <authorList>
            <person name="Isaki-Nakamura S."/>
            <person name="Hosoyama A."/>
            <person name="Tsuchikane K."/>
            <person name="Katsumata H."/>
            <person name="Baba S."/>
            <person name="Yamazaki S."/>
            <person name="Fujita N."/>
        </authorList>
    </citation>
    <scope>NUCLEOTIDE SEQUENCE [LARGE SCALE GENOMIC DNA]</scope>
    <source>
        <strain evidence="2 3">NBRC 16056</strain>
    </source>
</reference>
<dbReference type="PIRSF" id="PIRSF029171">
    <property type="entry name" value="Esterase_LipA"/>
    <property type="match status" value="1"/>
</dbReference>
<dbReference type="InterPro" id="IPR029058">
    <property type="entry name" value="AB_hydrolase_fold"/>
</dbReference>
<dbReference type="SUPFAM" id="SSF53474">
    <property type="entry name" value="alpha/beta-Hydrolases"/>
    <property type="match status" value="1"/>
</dbReference>
<dbReference type="eggNOG" id="COG1073">
    <property type="taxonomic scope" value="Bacteria"/>
</dbReference>
<dbReference type="Pfam" id="PF03583">
    <property type="entry name" value="LIP"/>
    <property type="match status" value="1"/>
</dbReference>
<name>L7LCJ8_9ACTN</name>
<sequence length="386" mass="40992">MRKRLLPLLTAALLTGGLLSAPVPAVEATPNGERGSVLSTRDITDQADTTIAGAGRVIAVTYLSEDPTGKLVPVQGSVSIPKKAPGRGGYRLMAWNHSTTGLGDECGLSRELGTGGKRDPWLGPWLTDGYVLAATDYAGIGGPGEHAYLDGATAGKNVLDMLRAARTVVPRYSSHQASSSFVSFGGSQGGHTSLWAGHLAAQYAPELHPAGIIAHSVPTGLADYFATIAPGFPPAIVPDHLTYFTYVLAGLTQVRPDARVDSYLTPQGRRLVEQARHRCYAEQVQATRGISVGSLVTRPLADGPLIPALRDYARVPVRGYSSPVLIQQGMTDVVAFAPLTEGLVDQMRTAGVDVDYRRYPESHGLTTPRVHEARAWANGLTTWPRS</sequence>
<dbReference type="Gene3D" id="3.40.50.1820">
    <property type="entry name" value="alpha/beta hydrolase"/>
    <property type="match status" value="1"/>
</dbReference>
<dbReference type="EMBL" id="BANT01000044">
    <property type="protein sequence ID" value="GAC58629.1"/>
    <property type="molecule type" value="Genomic_DNA"/>
</dbReference>
<protein>
    <recommendedName>
        <fullName evidence="4">Lipase</fullName>
    </recommendedName>
</protein>
<comment type="caution">
    <text evidence="2">The sequence shown here is derived from an EMBL/GenBank/DDBJ whole genome shotgun (WGS) entry which is preliminary data.</text>
</comment>
<feature type="signal peptide" evidence="1">
    <location>
        <begin position="1"/>
        <end position="25"/>
    </location>
</feature>
<keyword evidence="3" id="KW-1185">Reference proteome</keyword>
<dbReference type="PANTHER" id="PTHR34853">
    <property type="match status" value="1"/>
</dbReference>
<accession>L7LCJ8</accession>
<dbReference type="STRING" id="1121927.GOHSU_44_00290"/>
<evidence type="ECO:0000313" key="3">
    <source>
        <dbReference type="Proteomes" id="UP000053405"/>
    </source>
</evidence>
<dbReference type="GO" id="GO:0004806">
    <property type="term" value="F:triacylglycerol lipase activity"/>
    <property type="evidence" value="ECO:0007669"/>
    <property type="project" value="InterPro"/>
</dbReference>
<evidence type="ECO:0000256" key="1">
    <source>
        <dbReference type="SAM" id="SignalP"/>
    </source>
</evidence>
<keyword evidence="1" id="KW-0732">Signal</keyword>
<feature type="chain" id="PRO_5039228885" description="Lipase" evidence="1">
    <location>
        <begin position="26"/>
        <end position="386"/>
    </location>
</feature>
<gene>
    <name evidence="2" type="ORF">GOHSU_44_00290</name>
</gene>
<dbReference type="RefSeq" id="WP_005943132.1">
    <property type="nucleotide sequence ID" value="NZ_ATVK01000061.1"/>
</dbReference>
<dbReference type="InterPro" id="IPR005152">
    <property type="entry name" value="Lipase_secreted"/>
</dbReference>
<dbReference type="PANTHER" id="PTHR34853:SF1">
    <property type="entry name" value="LIPASE 5"/>
    <property type="match status" value="1"/>
</dbReference>
<organism evidence="2 3">
    <name type="scientific">Gordonia hirsuta DSM 44140 = NBRC 16056</name>
    <dbReference type="NCBI Taxonomy" id="1121927"/>
    <lineage>
        <taxon>Bacteria</taxon>
        <taxon>Bacillati</taxon>
        <taxon>Actinomycetota</taxon>
        <taxon>Actinomycetes</taxon>
        <taxon>Mycobacteriales</taxon>
        <taxon>Gordoniaceae</taxon>
        <taxon>Gordonia</taxon>
    </lineage>
</organism>
<dbReference type="Gene3D" id="1.10.260.130">
    <property type="match status" value="1"/>
</dbReference>
<evidence type="ECO:0008006" key="4">
    <source>
        <dbReference type="Google" id="ProtNLM"/>
    </source>
</evidence>